<dbReference type="Gene3D" id="1.20.1740.10">
    <property type="entry name" value="Amino acid/polyamine transporter I"/>
    <property type="match status" value="1"/>
</dbReference>
<protein>
    <submittedName>
        <fullName evidence="7">Uncharacterized protein</fullName>
    </submittedName>
</protein>
<feature type="transmembrane region" description="Helical" evidence="5">
    <location>
        <begin position="32"/>
        <end position="50"/>
    </location>
</feature>
<dbReference type="Proteomes" id="UP000682733">
    <property type="component" value="Unassembled WGS sequence"/>
</dbReference>
<dbReference type="InterPro" id="IPR050598">
    <property type="entry name" value="AminoAcid_Transporter"/>
</dbReference>
<dbReference type="Pfam" id="PF13520">
    <property type="entry name" value="AA_permease_2"/>
    <property type="match status" value="1"/>
</dbReference>
<evidence type="ECO:0000313" key="6">
    <source>
        <dbReference type="EMBL" id="CAF1198995.1"/>
    </source>
</evidence>
<dbReference type="EMBL" id="CAJNOK010014163">
    <property type="protein sequence ID" value="CAF1198995.1"/>
    <property type="molecule type" value="Genomic_DNA"/>
</dbReference>
<dbReference type="InterPro" id="IPR002293">
    <property type="entry name" value="AA/rel_permease1"/>
</dbReference>
<accession>A0A8S2NQ94</accession>
<reference evidence="7" key="1">
    <citation type="submission" date="2021-02" db="EMBL/GenBank/DDBJ databases">
        <authorList>
            <person name="Nowell W R."/>
        </authorList>
    </citation>
    <scope>NUCLEOTIDE SEQUENCE</scope>
</reference>
<dbReference type="Proteomes" id="UP000677228">
    <property type="component" value="Unassembled WGS sequence"/>
</dbReference>
<comment type="caution">
    <text evidence="7">The sequence shown here is derived from an EMBL/GenBank/DDBJ whole genome shotgun (WGS) entry which is preliminary data.</text>
</comment>
<keyword evidence="2 5" id="KW-0812">Transmembrane</keyword>
<evidence type="ECO:0000256" key="5">
    <source>
        <dbReference type="SAM" id="Phobius"/>
    </source>
</evidence>
<sequence length="160" mass="17565">VALAFYSGLFAYDGWSTLNTVTEELKNPKRNLWLSIIIAVPTVTVLYLLTNISYFTVMTKAALLSSNAVAVTWGESVLGPVVRALPILISISALGSLNGGLYTGGRYSMVGARYGYLPEVFSCIQNARKTPLPGIVLEVKQIQIFFQTFFDLRFSDVNID</sequence>
<evidence type="ECO:0000256" key="3">
    <source>
        <dbReference type="ARBA" id="ARBA00022989"/>
    </source>
</evidence>
<evidence type="ECO:0000313" key="7">
    <source>
        <dbReference type="EMBL" id="CAF4009167.1"/>
    </source>
</evidence>
<keyword evidence="3 5" id="KW-1133">Transmembrane helix</keyword>
<comment type="subcellular location">
    <subcellularLocation>
        <location evidence="1">Membrane</location>
        <topology evidence="1">Multi-pass membrane protein</topology>
    </subcellularLocation>
</comment>
<gene>
    <name evidence="6" type="ORF">OVA965_LOCUS23892</name>
    <name evidence="7" type="ORF">TMI583_LOCUS24614</name>
</gene>
<proteinExistence type="predicted"/>
<feature type="non-terminal residue" evidence="7">
    <location>
        <position position="1"/>
    </location>
</feature>
<evidence type="ECO:0000256" key="1">
    <source>
        <dbReference type="ARBA" id="ARBA00004141"/>
    </source>
</evidence>
<dbReference type="GO" id="GO:0015179">
    <property type="term" value="F:L-amino acid transmembrane transporter activity"/>
    <property type="evidence" value="ECO:0007669"/>
    <property type="project" value="TreeGrafter"/>
</dbReference>
<organism evidence="7 8">
    <name type="scientific">Didymodactylos carnosus</name>
    <dbReference type="NCBI Taxonomy" id="1234261"/>
    <lineage>
        <taxon>Eukaryota</taxon>
        <taxon>Metazoa</taxon>
        <taxon>Spiralia</taxon>
        <taxon>Gnathifera</taxon>
        <taxon>Rotifera</taxon>
        <taxon>Eurotatoria</taxon>
        <taxon>Bdelloidea</taxon>
        <taxon>Philodinida</taxon>
        <taxon>Philodinidae</taxon>
        <taxon>Didymodactylos</taxon>
    </lineage>
</organism>
<dbReference type="EMBL" id="CAJOBA010035697">
    <property type="protein sequence ID" value="CAF4009167.1"/>
    <property type="molecule type" value="Genomic_DNA"/>
</dbReference>
<evidence type="ECO:0000256" key="4">
    <source>
        <dbReference type="ARBA" id="ARBA00023136"/>
    </source>
</evidence>
<name>A0A8S2NQ94_9BILA</name>
<dbReference type="AlphaFoldDB" id="A0A8S2NQ94"/>
<evidence type="ECO:0000256" key="2">
    <source>
        <dbReference type="ARBA" id="ARBA00022692"/>
    </source>
</evidence>
<dbReference type="GO" id="GO:0016020">
    <property type="term" value="C:membrane"/>
    <property type="evidence" value="ECO:0007669"/>
    <property type="project" value="UniProtKB-SubCell"/>
</dbReference>
<keyword evidence="4 5" id="KW-0472">Membrane</keyword>
<evidence type="ECO:0000313" key="8">
    <source>
        <dbReference type="Proteomes" id="UP000682733"/>
    </source>
</evidence>
<dbReference type="PANTHER" id="PTHR11785:SF528">
    <property type="entry name" value="AMINO ACID TRANSPORTER PROTEIN JHI-21"/>
    <property type="match status" value="1"/>
</dbReference>
<dbReference type="PANTHER" id="PTHR11785">
    <property type="entry name" value="AMINO ACID TRANSPORTER"/>
    <property type="match status" value="1"/>
</dbReference>